<proteinExistence type="inferred from homology"/>
<dbReference type="PANTHER" id="PTHR47268:SF4">
    <property type="entry name" value="ACYLPHOSPHATASE"/>
    <property type="match status" value="1"/>
</dbReference>
<evidence type="ECO:0000256" key="1">
    <source>
        <dbReference type="ARBA" id="ARBA00005614"/>
    </source>
</evidence>
<protein>
    <recommendedName>
        <fullName evidence="3 5">acylphosphatase</fullName>
        <ecNumber evidence="2 5">3.6.1.7</ecNumber>
    </recommendedName>
</protein>
<dbReference type="InterPro" id="IPR001792">
    <property type="entry name" value="Acylphosphatase-like_dom"/>
</dbReference>
<organism evidence="8 9">
    <name type="scientific">Eubacterium ruminantium</name>
    <dbReference type="NCBI Taxonomy" id="42322"/>
    <lineage>
        <taxon>Bacteria</taxon>
        <taxon>Bacillati</taxon>
        <taxon>Bacillota</taxon>
        <taxon>Clostridia</taxon>
        <taxon>Eubacteriales</taxon>
        <taxon>Eubacteriaceae</taxon>
        <taxon>Eubacterium</taxon>
    </lineage>
</organism>
<dbReference type="PROSITE" id="PS51160">
    <property type="entry name" value="ACYLPHOSPHATASE_3"/>
    <property type="match status" value="1"/>
</dbReference>
<dbReference type="GO" id="GO:0003998">
    <property type="term" value="F:acylphosphatase activity"/>
    <property type="evidence" value="ECO:0007669"/>
    <property type="project" value="UniProtKB-EC"/>
</dbReference>
<evidence type="ECO:0000256" key="3">
    <source>
        <dbReference type="ARBA" id="ARBA00015991"/>
    </source>
</evidence>
<reference evidence="8 9" key="1">
    <citation type="submission" date="2017-02" db="EMBL/GenBank/DDBJ databases">
        <authorList>
            <person name="Peterson S.W."/>
        </authorList>
    </citation>
    <scope>NUCLEOTIDE SEQUENCE [LARGE SCALE GENOMIC DNA]</scope>
    <source>
        <strain evidence="8 9">ATCC 17233</strain>
    </source>
</reference>
<gene>
    <name evidence="8" type="ORF">SAMN02745110_02161</name>
</gene>
<dbReference type="EMBL" id="FUXA01000014">
    <property type="protein sequence ID" value="SJZ95591.1"/>
    <property type="molecule type" value="Genomic_DNA"/>
</dbReference>
<comment type="similarity">
    <text evidence="1 6">Belongs to the acylphosphatase family.</text>
</comment>
<name>A0A1T4PWJ3_9FIRM</name>
<feature type="active site" evidence="5">
    <location>
        <position position="43"/>
    </location>
</feature>
<evidence type="ECO:0000313" key="8">
    <source>
        <dbReference type="EMBL" id="SJZ95591.1"/>
    </source>
</evidence>
<dbReference type="PROSITE" id="PS00151">
    <property type="entry name" value="ACYLPHOSPHATASE_2"/>
    <property type="match status" value="1"/>
</dbReference>
<dbReference type="InterPro" id="IPR020456">
    <property type="entry name" value="Acylphosphatase"/>
</dbReference>
<keyword evidence="5" id="KW-0378">Hydrolase</keyword>
<dbReference type="Gene3D" id="3.30.70.100">
    <property type="match status" value="1"/>
</dbReference>
<evidence type="ECO:0000256" key="6">
    <source>
        <dbReference type="RuleBase" id="RU004168"/>
    </source>
</evidence>
<dbReference type="EC" id="3.6.1.7" evidence="2 5"/>
<keyword evidence="9" id="KW-1185">Reference proteome</keyword>
<comment type="catalytic activity">
    <reaction evidence="4 5">
        <text>an acyl phosphate + H2O = a carboxylate + phosphate + H(+)</text>
        <dbReference type="Rhea" id="RHEA:14965"/>
        <dbReference type="ChEBI" id="CHEBI:15377"/>
        <dbReference type="ChEBI" id="CHEBI:15378"/>
        <dbReference type="ChEBI" id="CHEBI:29067"/>
        <dbReference type="ChEBI" id="CHEBI:43474"/>
        <dbReference type="ChEBI" id="CHEBI:59918"/>
        <dbReference type="EC" id="3.6.1.7"/>
    </reaction>
</comment>
<dbReference type="PANTHER" id="PTHR47268">
    <property type="entry name" value="ACYLPHOSPHATASE"/>
    <property type="match status" value="1"/>
</dbReference>
<sequence length="96" mass="11093">MKKRDSYMIREHFIFKGEVQGVGFRYRAKNTARGLGLTGWVRNLYDGSVEMELQGPAQTINEALRMINSGTYIDIIDMDRKTVDVDPDENSFKVRM</sequence>
<feature type="domain" description="Acylphosphatase-like" evidence="7">
    <location>
        <begin position="10"/>
        <end position="96"/>
    </location>
</feature>
<evidence type="ECO:0000259" key="7">
    <source>
        <dbReference type="PROSITE" id="PS51160"/>
    </source>
</evidence>
<accession>A0A1T4PWJ3</accession>
<evidence type="ECO:0000256" key="2">
    <source>
        <dbReference type="ARBA" id="ARBA00012150"/>
    </source>
</evidence>
<dbReference type="RefSeq" id="WP_242870240.1">
    <property type="nucleotide sequence ID" value="NZ_CACZYW010000006.1"/>
</dbReference>
<dbReference type="Proteomes" id="UP000189857">
    <property type="component" value="Unassembled WGS sequence"/>
</dbReference>
<dbReference type="InterPro" id="IPR036046">
    <property type="entry name" value="Acylphosphatase-like_dom_sf"/>
</dbReference>
<dbReference type="AlphaFoldDB" id="A0A1T4PWJ3"/>
<evidence type="ECO:0000313" key="9">
    <source>
        <dbReference type="Proteomes" id="UP000189857"/>
    </source>
</evidence>
<evidence type="ECO:0000256" key="5">
    <source>
        <dbReference type="PROSITE-ProRule" id="PRU00520"/>
    </source>
</evidence>
<feature type="active site" evidence="5">
    <location>
        <position position="25"/>
    </location>
</feature>
<evidence type="ECO:0000256" key="4">
    <source>
        <dbReference type="ARBA" id="ARBA00047645"/>
    </source>
</evidence>
<dbReference type="PRINTS" id="PR00112">
    <property type="entry name" value="ACYLPHPHTASE"/>
</dbReference>
<dbReference type="InterPro" id="IPR017968">
    <property type="entry name" value="Acylphosphatase_CS"/>
</dbReference>
<dbReference type="Pfam" id="PF00708">
    <property type="entry name" value="Acylphosphatase"/>
    <property type="match status" value="1"/>
</dbReference>
<dbReference type="SUPFAM" id="SSF54975">
    <property type="entry name" value="Acylphosphatase/BLUF domain-like"/>
    <property type="match status" value="1"/>
</dbReference>